<protein>
    <submittedName>
        <fullName evidence="1">Uncharacterized protein</fullName>
    </submittedName>
</protein>
<proteinExistence type="predicted"/>
<dbReference type="InterPro" id="IPR016024">
    <property type="entry name" value="ARM-type_fold"/>
</dbReference>
<dbReference type="AlphaFoldDB" id="A0A183M0X3"/>
<evidence type="ECO:0000313" key="2">
    <source>
        <dbReference type="Proteomes" id="UP000277204"/>
    </source>
</evidence>
<dbReference type="EMBL" id="UZAI01004683">
    <property type="protein sequence ID" value="VDO87402.1"/>
    <property type="molecule type" value="Genomic_DNA"/>
</dbReference>
<dbReference type="SUPFAM" id="SSF48371">
    <property type="entry name" value="ARM repeat"/>
    <property type="match status" value="1"/>
</dbReference>
<dbReference type="Proteomes" id="UP000277204">
    <property type="component" value="Unassembled WGS sequence"/>
</dbReference>
<evidence type="ECO:0000313" key="1">
    <source>
        <dbReference type="EMBL" id="VDO87402.1"/>
    </source>
</evidence>
<reference evidence="1 2" key="1">
    <citation type="submission" date="2018-11" db="EMBL/GenBank/DDBJ databases">
        <authorList>
            <consortium name="Pathogen Informatics"/>
        </authorList>
    </citation>
    <scope>NUCLEOTIDE SEQUENCE [LARGE SCALE GENOMIC DNA]</scope>
    <source>
        <strain evidence="1 2">Zambia</strain>
    </source>
</reference>
<gene>
    <name evidence="1" type="ORF">SMRZ_LOCUS9698</name>
</gene>
<organism evidence="1 2">
    <name type="scientific">Schistosoma margrebowiei</name>
    <dbReference type="NCBI Taxonomy" id="48269"/>
    <lineage>
        <taxon>Eukaryota</taxon>
        <taxon>Metazoa</taxon>
        <taxon>Spiralia</taxon>
        <taxon>Lophotrochozoa</taxon>
        <taxon>Platyhelminthes</taxon>
        <taxon>Trematoda</taxon>
        <taxon>Digenea</taxon>
        <taxon>Strigeidida</taxon>
        <taxon>Schistosomatoidea</taxon>
        <taxon>Schistosomatidae</taxon>
        <taxon>Schistosoma</taxon>
    </lineage>
</organism>
<sequence>MVAGDQQLVHTPFVPAGYWSPCAPLVWNPVKAPDIRFSSSHFREQYPRHEKADVKECETQIYMLTLLGKLIHKIDLIAYPQFITPILNTLNHLWSIGGLSAALRASILNTVCLLVTEFNGFNECSSLLPEFNTIIHSSVINLIQMSLYQAEENQINGSEALFEPAVRLWASLVEGLNSAWSPDLINLMPILVGDGVHLMQAGGDLSLVFRIAYGTLRLAHKAGNDILHNFICQWSEPFWISMLIVSLNWNNSLGEQVHLEDLYSQASSCINDENKTDEESKYRLNQLKLFIVWFTIYLDIQYSQQNFTSLPSSAIGLIFLAAKYCLVRAPEDAHSDVTPKATELRLELLSRLVLYPNMW</sequence>
<accession>A0A183M0X3</accession>
<name>A0A183M0X3_9TREM</name>
<keyword evidence="2" id="KW-1185">Reference proteome</keyword>